<evidence type="ECO:0000256" key="1">
    <source>
        <dbReference type="ARBA" id="ARBA00022614"/>
    </source>
</evidence>
<keyword evidence="7" id="KW-1185">Reference proteome</keyword>
<dbReference type="PANTHER" id="PTHR24366:SF96">
    <property type="entry name" value="LEUCINE RICH REPEAT CONTAINING 53"/>
    <property type="match status" value="1"/>
</dbReference>
<dbReference type="SMART" id="SM00369">
    <property type="entry name" value="LRR_TYP"/>
    <property type="match status" value="8"/>
</dbReference>
<accession>A0AAV7C9Y4</accession>
<evidence type="ECO:0000313" key="7">
    <source>
        <dbReference type="Proteomes" id="UP000824782"/>
    </source>
</evidence>
<keyword evidence="4" id="KW-1133">Transmembrane helix</keyword>
<evidence type="ECO:0000256" key="2">
    <source>
        <dbReference type="ARBA" id="ARBA00022729"/>
    </source>
</evidence>
<dbReference type="SMART" id="SM00364">
    <property type="entry name" value="LRR_BAC"/>
    <property type="match status" value="4"/>
</dbReference>
<feature type="domain" description="LRRCT" evidence="5">
    <location>
        <begin position="209"/>
        <end position="259"/>
    </location>
</feature>
<dbReference type="AlphaFoldDB" id="A0AAV7C9Y4"/>
<keyword evidence="4" id="KW-0812">Transmembrane</keyword>
<gene>
    <name evidence="6" type="ORF">GDO81_007678</name>
</gene>
<organism evidence="6 7">
    <name type="scientific">Engystomops pustulosus</name>
    <name type="common">Tungara frog</name>
    <name type="synonym">Physalaemus pustulosus</name>
    <dbReference type="NCBI Taxonomy" id="76066"/>
    <lineage>
        <taxon>Eukaryota</taxon>
        <taxon>Metazoa</taxon>
        <taxon>Chordata</taxon>
        <taxon>Craniata</taxon>
        <taxon>Vertebrata</taxon>
        <taxon>Euteleostomi</taxon>
        <taxon>Amphibia</taxon>
        <taxon>Batrachia</taxon>
        <taxon>Anura</taxon>
        <taxon>Neobatrachia</taxon>
        <taxon>Hyloidea</taxon>
        <taxon>Leptodactylidae</taxon>
        <taxon>Leiuperinae</taxon>
        <taxon>Engystomops</taxon>
    </lineage>
</organism>
<dbReference type="Proteomes" id="UP000824782">
    <property type="component" value="Unassembled WGS sequence"/>
</dbReference>
<dbReference type="InterPro" id="IPR003591">
    <property type="entry name" value="Leu-rich_rpt_typical-subtyp"/>
</dbReference>
<feature type="transmembrane region" description="Helical" evidence="4">
    <location>
        <begin position="326"/>
        <end position="346"/>
    </location>
</feature>
<dbReference type="SMART" id="SM00082">
    <property type="entry name" value="LRRCT"/>
    <property type="match status" value="1"/>
</dbReference>
<protein>
    <recommendedName>
        <fullName evidence="5">LRRCT domain-containing protein</fullName>
    </recommendedName>
</protein>
<keyword evidence="2" id="KW-0732">Signal</keyword>
<dbReference type="SUPFAM" id="SSF52058">
    <property type="entry name" value="L domain-like"/>
    <property type="match status" value="1"/>
</dbReference>
<dbReference type="Pfam" id="PF13855">
    <property type="entry name" value="LRR_8"/>
    <property type="match status" value="2"/>
</dbReference>
<evidence type="ECO:0000259" key="5">
    <source>
        <dbReference type="SMART" id="SM00082"/>
    </source>
</evidence>
<dbReference type="EMBL" id="WNYA01000003">
    <property type="protein sequence ID" value="KAG8581466.1"/>
    <property type="molecule type" value="Genomic_DNA"/>
</dbReference>
<comment type="caution">
    <text evidence="6">The sequence shown here is derived from an EMBL/GenBank/DDBJ whole genome shotgun (WGS) entry which is preliminary data.</text>
</comment>
<keyword evidence="1" id="KW-0433">Leucine-rich repeat</keyword>
<dbReference type="Gene3D" id="3.80.10.10">
    <property type="entry name" value="Ribonuclease Inhibitor"/>
    <property type="match status" value="2"/>
</dbReference>
<reference evidence="6" key="1">
    <citation type="thesis" date="2020" institute="ProQuest LLC" country="789 East Eisenhower Parkway, Ann Arbor, MI, USA">
        <title>Comparative Genomics and Chromosome Evolution.</title>
        <authorList>
            <person name="Mudd A.B."/>
        </authorList>
    </citation>
    <scope>NUCLEOTIDE SEQUENCE</scope>
    <source>
        <strain evidence="6">237g6f4</strain>
        <tissue evidence="6">Blood</tissue>
    </source>
</reference>
<dbReference type="PANTHER" id="PTHR24366">
    <property type="entry name" value="IG(IMMUNOGLOBULIN) AND LRR(LEUCINE RICH REPEAT) DOMAINS"/>
    <property type="match status" value="1"/>
</dbReference>
<proteinExistence type="predicted"/>
<evidence type="ECO:0000256" key="4">
    <source>
        <dbReference type="SAM" id="Phobius"/>
    </source>
</evidence>
<evidence type="ECO:0000256" key="3">
    <source>
        <dbReference type="ARBA" id="ARBA00022737"/>
    </source>
</evidence>
<evidence type="ECO:0000313" key="6">
    <source>
        <dbReference type="EMBL" id="KAG8581466.1"/>
    </source>
</evidence>
<keyword evidence="4" id="KW-0472">Membrane</keyword>
<dbReference type="InterPro" id="IPR000483">
    <property type="entry name" value="Cys-rich_flank_reg_C"/>
</dbReference>
<name>A0AAV7C9Y4_ENGPU</name>
<sequence>MFNNLVDLVELHLQSNLIEAIDKEAFYQLPKLKQILLQRNRLKTLANGLFFYLQKLEILSLYENPLTELPNVLFGKIDTLRSLSLWGTSLSTIPNFIFSNLTKLEALVLTKNTKLHTLPKDAFSGLTKLKKLYLYSNNLSSLPAGLFQDLQSLQILSLYNNTFGDLPDNLLKPLLHLQYIELNNSKLATLPENFFTLLPKLQSVHLAENLWICDCKLKGFKSWLERNTETVPNPMALLCTNPPTMKTIPVLVAEVPICPSTRRGENGSYMIITPTTAEHTGVYTTKWYRGTTPTIKYPETPTKRKSSWYEFLHSCRLPFGGIIYTLHYFITSMQIFLTIVQCFVLIKIRTFYSHFTISSDPVVLVHLLVPPNCKFSDPDK</sequence>
<dbReference type="InterPro" id="IPR032675">
    <property type="entry name" value="LRR_dom_sf"/>
</dbReference>
<dbReference type="PROSITE" id="PS51450">
    <property type="entry name" value="LRR"/>
    <property type="match status" value="2"/>
</dbReference>
<dbReference type="InterPro" id="IPR001611">
    <property type="entry name" value="Leu-rich_rpt"/>
</dbReference>
<keyword evidence="3" id="KW-0677">Repeat</keyword>